<comment type="caution">
    <text evidence="6">The sequence shown here is derived from an EMBL/GenBank/DDBJ whole genome shotgun (WGS) entry which is preliminary data.</text>
</comment>
<evidence type="ECO:0000313" key="7">
    <source>
        <dbReference type="Proteomes" id="UP000623795"/>
    </source>
</evidence>
<dbReference type="SUPFAM" id="SSF46785">
    <property type="entry name" value="Winged helix' DNA-binding domain"/>
    <property type="match status" value="1"/>
</dbReference>
<dbReference type="RefSeq" id="WP_169257947.1">
    <property type="nucleotide sequence ID" value="NZ_WTVN01000049.1"/>
</dbReference>
<dbReference type="Pfam" id="PF03466">
    <property type="entry name" value="LysR_substrate"/>
    <property type="match status" value="1"/>
</dbReference>
<evidence type="ECO:0000256" key="4">
    <source>
        <dbReference type="ARBA" id="ARBA00023163"/>
    </source>
</evidence>
<accession>A0ABX1Q6X1</accession>
<evidence type="ECO:0000256" key="2">
    <source>
        <dbReference type="ARBA" id="ARBA00023015"/>
    </source>
</evidence>
<dbReference type="InterPro" id="IPR058163">
    <property type="entry name" value="LysR-type_TF_proteobact-type"/>
</dbReference>
<evidence type="ECO:0000256" key="3">
    <source>
        <dbReference type="ARBA" id="ARBA00023125"/>
    </source>
</evidence>
<feature type="domain" description="HTH lysR-type" evidence="5">
    <location>
        <begin position="8"/>
        <end position="65"/>
    </location>
</feature>
<dbReference type="Gene3D" id="1.10.10.10">
    <property type="entry name" value="Winged helix-like DNA-binding domain superfamily/Winged helix DNA-binding domain"/>
    <property type="match status" value="1"/>
</dbReference>
<dbReference type="InterPro" id="IPR036388">
    <property type="entry name" value="WH-like_DNA-bd_sf"/>
</dbReference>
<dbReference type="PROSITE" id="PS50931">
    <property type="entry name" value="HTH_LYSR"/>
    <property type="match status" value="1"/>
</dbReference>
<keyword evidence="4" id="KW-0804">Transcription</keyword>
<dbReference type="PRINTS" id="PR00039">
    <property type="entry name" value="HTHLYSR"/>
</dbReference>
<evidence type="ECO:0000256" key="1">
    <source>
        <dbReference type="ARBA" id="ARBA00009437"/>
    </source>
</evidence>
<dbReference type="Pfam" id="PF00126">
    <property type="entry name" value="HTH_1"/>
    <property type="match status" value="1"/>
</dbReference>
<dbReference type="Proteomes" id="UP000623795">
    <property type="component" value="Unassembled WGS sequence"/>
</dbReference>
<reference evidence="6 7" key="1">
    <citation type="submission" date="2019-12" db="EMBL/GenBank/DDBJ databases">
        <title>Comparative genomics gives insights into the taxonomy of the Azoarcus-Aromatoleum group and reveals separate origins of nif in the plant-associated Azoarcus and non-plant-associated Aromatoleum sub-groups.</title>
        <authorList>
            <person name="Lafos M."/>
            <person name="Maluk M."/>
            <person name="Batista M."/>
            <person name="Junghare M."/>
            <person name="Carmona M."/>
            <person name="Faoro H."/>
            <person name="Cruz L.M."/>
            <person name="Battistoni F."/>
            <person name="De Souza E."/>
            <person name="Pedrosa F."/>
            <person name="Chen W.-M."/>
            <person name="Poole P.S."/>
            <person name="Dixon R.A."/>
            <person name="James E.K."/>
        </authorList>
    </citation>
    <scope>NUCLEOTIDE SEQUENCE [LARGE SCALE GENOMIC DNA]</scope>
    <source>
        <strain evidence="6 7">Td21</strain>
    </source>
</reference>
<keyword evidence="2" id="KW-0805">Transcription regulation</keyword>
<keyword evidence="7" id="KW-1185">Reference proteome</keyword>
<proteinExistence type="inferred from homology"/>
<name>A0ABX1Q6X1_9RHOO</name>
<dbReference type="EMBL" id="WTVN01000049">
    <property type="protein sequence ID" value="NMG46116.1"/>
    <property type="molecule type" value="Genomic_DNA"/>
</dbReference>
<dbReference type="InterPro" id="IPR000847">
    <property type="entry name" value="LysR_HTH_N"/>
</dbReference>
<evidence type="ECO:0000259" key="5">
    <source>
        <dbReference type="PROSITE" id="PS50931"/>
    </source>
</evidence>
<dbReference type="SUPFAM" id="SSF53850">
    <property type="entry name" value="Periplasmic binding protein-like II"/>
    <property type="match status" value="1"/>
</dbReference>
<dbReference type="PANTHER" id="PTHR30537:SF5">
    <property type="entry name" value="HTH-TYPE TRANSCRIPTIONAL ACTIVATOR TTDR-RELATED"/>
    <property type="match status" value="1"/>
</dbReference>
<keyword evidence="3" id="KW-0238">DNA-binding</keyword>
<evidence type="ECO:0000313" key="6">
    <source>
        <dbReference type="EMBL" id="NMG46116.1"/>
    </source>
</evidence>
<organism evidence="6 7">
    <name type="scientific">Aromatoleum toluvorans</name>
    <dbReference type="NCBI Taxonomy" id="92002"/>
    <lineage>
        <taxon>Bacteria</taxon>
        <taxon>Pseudomonadati</taxon>
        <taxon>Pseudomonadota</taxon>
        <taxon>Betaproteobacteria</taxon>
        <taxon>Rhodocyclales</taxon>
        <taxon>Rhodocyclaceae</taxon>
        <taxon>Aromatoleum</taxon>
    </lineage>
</organism>
<comment type="similarity">
    <text evidence="1">Belongs to the LysR transcriptional regulatory family.</text>
</comment>
<sequence length="304" mass="34489">MAEDLSTPQLHALLVFKMAARHGSFTRAAAALGISQPAVSRTVCWFEDTLGMPLFDRLHRGVRLNEAGRYLYEQISLGLTLIDQAMGEVRKFSESDQVTLAVSTATATWWLMPRVARFKQANPQIEIRCITTDTDPDLDADGIDLAITLGRGEWSRYTRWRIFDEEVFPVCSPEYARELGENPTPQSLCSATLLHLEQRYRSRIDWADWLAKFGVSLPRSTRQFRFTDYSIVLHAALEGQGVALGWRHLVGSLLQQGRLVRPLKEHVVTDYPIYIIASRTRHMRPSAVALRDWLLEESSSDRSG</sequence>
<protein>
    <submittedName>
        <fullName evidence="6">LysR family transcriptional regulator</fullName>
    </submittedName>
</protein>
<dbReference type="InterPro" id="IPR036390">
    <property type="entry name" value="WH_DNA-bd_sf"/>
</dbReference>
<dbReference type="CDD" id="cd08432">
    <property type="entry name" value="PBP2_GcdR_TrpI_HvrB_AmpR_like"/>
    <property type="match status" value="1"/>
</dbReference>
<dbReference type="PANTHER" id="PTHR30537">
    <property type="entry name" value="HTH-TYPE TRANSCRIPTIONAL REGULATOR"/>
    <property type="match status" value="1"/>
</dbReference>
<gene>
    <name evidence="6" type="ORF">GPA22_20565</name>
</gene>
<dbReference type="Gene3D" id="3.40.190.10">
    <property type="entry name" value="Periplasmic binding protein-like II"/>
    <property type="match status" value="2"/>
</dbReference>
<dbReference type="InterPro" id="IPR005119">
    <property type="entry name" value="LysR_subst-bd"/>
</dbReference>